<keyword evidence="3" id="KW-1185">Reference proteome</keyword>
<sequence>MAGVADAGLNPATAYMRQQAGVAEGMGVLEMSWELDTTRRRITSSHLMWGPAKKRHCAGEDKDGGTRRCMRLAPVARHSALDLKRHVTCAQKTGVGASNTEAGVGGAETEKKVFGTSAA</sequence>
<comment type="caution">
    <text evidence="2">The sequence shown here is derived from an EMBL/GenBank/DDBJ whole genome shotgun (WGS) entry which is preliminary data.</text>
</comment>
<dbReference type="AlphaFoldDB" id="A0AAE0FTZ5"/>
<evidence type="ECO:0000313" key="3">
    <source>
        <dbReference type="Proteomes" id="UP001190700"/>
    </source>
</evidence>
<evidence type="ECO:0000256" key="1">
    <source>
        <dbReference type="SAM" id="MobiDB-lite"/>
    </source>
</evidence>
<proteinExistence type="predicted"/>
<reference evidence="2 3" key="1">
    <citation type="journal article" date="2015" name="Genome Biol. Evol.">
        <title>Comparative Genomics of a Bacterivorous Green Alga Reveals Evolutionary Causalities and Consequences of Phago-Mixotrophic Mode of Nutrition.</title>
        <authorList>
            <person name="Burns J.A."/>
            <person name="Paasch A."/>
            <person name="Narechania A."/>
            <person name="Kim E."/>
        </authorList>
    </citation>
    <scope>NUCLEOTIDE SEQUENCE [LARGE SCALE GENOMIC DNA]</scope>
    <source>
        <strain evidence="2 3">PLY_AMNH</strain>
    </source>
</reference>
<name>A0AAE0FTZ5_9CHLO</name>
<gene>
    <name evidence="2" type="ORF">CYMTET_25566</name>
</gene>
<organism evidence="2 3">
    <name type="scientific">Cymbomonas tetramitiformis</name>
    <dbReference type="NCBI Taxonomy" id="36881"/>
    <lineage>
        <taxon>Eukaryota</taxon>
        <taxon>Viridiplantae</taxon>
        <taxon>Chlorophyta</taxon>
        <taxon>Pyramimonadophyceae</taxon>
        <taxon>Pyramimonadales</taxon>
        <taxon>Pyramimonadaceae</taxon>
        <taxon>Cymbomonas</taxon>
    </lineage>
</organism>
<feature type="region of interest" description="Disordered" evidence="1">
    <location>
        <begin position="96"/>
        <end position="119"/>
    </location>
</feature>
<dbReference type="Proteomes" id="UP001190700">
    <property type="component" value="Unassembled WGS sequence"/>
</dbReference>
<accession>A0AAE0FTZ5</accession>
<evidence type="ECO:0000313" key="2">
    <source>
        <dbReference type="EMBL" id="KAK3265783.1"/>
    </source>
</evidence>
<dbReference type="EMBL" id="LGRX02013710">
    <property type="protein sequence ID" value="KAK3265783.1"/>
    <property type="molecule type" value="Genomic_DNA"/>
</dbReference>
<protein>
    <submittedName>
        <fullName evidence="2">Uncharacterized protein</fullName>
    </submittedName>
</protein>